<protein>
    <submittedName>
        <fullName evidence="4">Response regulator transcription factor</fullName>
    </submittedName>
</protein>
<dbReference type="InterPro" id="IPR036388">
    <property type="entry name" value="WH-like_DNA-bd_sf"/>
</dbReference>
<dbReference type="PROSITE" id="PS50043">
    <property type="entry name" value="HTH_LUXR_2"/>
    <property type="match status" value="1"/>
</dbReference>
<proteinExistence type="predicted"/>
<evidence type="ECO:0000313" key="5">
    <source>
        <dbReference type="Proteomes" id="UP000565468"/>
    </source>
</evidence>
<organism evidence="4 5">
    <name type="scientific">Paenibacillus lemnae</name>
    <dbReference type="NCBI Taxonomy" id="1330551"/>
    <lineage>
        <taxon>Bacteria</taxon>
        <taxon>Bacillati</taxon>
        <taxon>Bacillota</taxon>
        <taxon>Bacilli</taxon>
        <taxon>Bacillales</taxon>
        <taxon>Paenibacillaceae</taxon>
        <taxon>Paenibacillus</taxon>
    </lineage>
</organism>
<evidence type="ECO:0000256" key="2">
    <source>
        <dbReference type="ARBA" id="ARBA00023163"/>
    </source>
</evidence>
<keyword evidence="2" id="KW-0804">Transcription</keyword>
<dbReference type="SUPFAM" id="SSF46894">
    <property type="entry name" value="C-terminal effector domain of the bipartite response regulators"/>
    <property type="match status" value="1"/>
</dbReference>
<dbReference type="InterPro" id="IPR000792">
    <property type="entry name" value="Tscrpt_reg_LuxR_C"/>
</dbReference>
<dbReference type="GO" id="GO:0006355">
    <property type="term" value="P:regulation of DNA-templated transcription"/>
    <property type="evidence" value="ECO:0007669"/>
    <property type="project" value="InterPro"/>
</dbReference>
<dbReference type="GO" id="GO:0003677">
    <property type="term" value="F:DNA binding"/>
    <property type="evidence" value="ECO:0007669"/>
    <property type="project" value="InterPro"/>
</dbReference>
<keyword evidence="5" id="KW-1185">Reference proteome</keyword>
<dbReference type="Pfam" id="PF00196">
    <property type="entry name" value="GerE"/>
    <property type="match status" value="1"/>
</dbReference>
<dbReference type="InterPro" id="IPR016032">
    <property type="entry name" value="Sig_transdc_resp-reg_C-effctor"/>
</dbReference>
<dbReference type="Gene3D" id="1.10.10.10">
    <property type="entry name" value="Winged helix-like DNA-binding domain superfamily/Winged helix DNA-binding domain"/>
    <property type="match status" value="1"/>
</dbReference>
<dbReference type="AlphaFoldDB" id="A0A848M2X0"/>
<accession>A0A848M2X0</accession>
<feature type="domain" description="HTH luxR-type" evidence="3">
    <location>
        <begin position="1"/>
        <end position="33"/>
    </location>
</feature>
<reference evidence="4 5" key="1">
    <citation type="submission" date="2020-04" db="EMBL/GenBank/DDBJ databases">
        <title>Paenibacillus algicola sp. nov., a novel marine bacterium producing alginate lyase.</title>
        <authorList>
            <person name="Huang H."/>
        </authorList>
    </citation>
    <scope>NUCLEOTIDE SEQUENCE [LARGE SCALE GENOMIC DNA]</scope>
    <source>
        <strain evidence="4 5">L7-75</strain>
    </source>
</reference>
<gene>
    <name evidence="4" type="ORF">HII30_05575</name>
</gene>
<keyword evidence="1" id="KW-0805">Transcription regulation</keyword>
<sequence>MSSRCVSNHISNVMQKLNVKGRSRAVVELIKLGELKI</sequence>
<evidence type="ECO:0000259" key="3">
    <source>
        <dbReference type="PROSITE" id="PS50043"/>
    </source>
</evidence>
<dbReference type="Proteomes" id="UP000565468">
    <property type="component" value="Unassembled WGS sequence"/>
</dbReference>
<comment type="caution">
    <text evidence="4">The sequence shown here is derived from an EMBL/GenBank/DDBJ whole genome shotgun (WGS) entry which is preliminary data.</text>
</comment>
<evidence type="ECO:0000256" key="1">
    <source>
        <dbReference type="ARBA" id="ARBA00023015"/>
    </source>
</evidence>
<dbReference type="EMBL" id="JABBPN010000003">
    <property type="protein sequence ID" value="NMO95257.1"/>
    <property type="molecule type" value="Genomic_DNA"/>
</dbReference>
<name>A0A848M2X0_PAELE</name>
<evidence type="ECO:0000313" key="4">
    <source>
        <dbReference type="EMBL" id="NMO95257.1"/>
    </source>
</evidence>